<dbReference type="AlphaFoldDB" id="A0A0E9RF51"/>
<sequence>MTDKAQSHLSNTSIRSAITDIYRKWGSHNALLNHRIRILPY</sequence>
<organism evidence="1">
    <name type="scientific">Anguilla anguilla</name>
    <name type="common">European freshwater eel</name>
    <name type="synonym">Muraena anguilla</name>
    <dbReference type="NCBI Taxonomy" id="7936"/>
    <lineage>
        <taxon>Eukaryota</taxon>
        <taxon>Metazoa</taxon>
        <taxon>Chordata</taxon>
        <taxon>Craniata</taxon>
        <taxon>Vertebrata</taxon>
        <taxon>Euteleostomi</taxon>
        <taxon>Actinopterygii</taxon>
        <taxon>Neopterygii</taxon>
        <taxon>Teleostei</taxon>
        <taxon>Anguilliformes</taxon>
        <taxon>Anguillidae</taxon>
        <taxon>Anguilla</taxon>
    </lineage>
</organism>
<accession>A0A0E9RF51</accession>
<evidence type="ECO:0000313" key="1">
    <source>
        <dbReference type="EMBL" id="JAH27427.1"/>
    </source>
</evidence>
<proteinExistence type="predicted"/>
<reference evidence="1" key="2">
    <citation type="journal article" date="2015" name="Fish Shellfish Immunol.">
        <title>Early steps in the European eel (Anguilla anguilla)-Vibrio vulnificus interaction in the gills: Role of the RtxA13 toxin.</title>
        <authorList>
            <person name="Callol A."/>
            <person name="Pajuelo D."/>
            <person name="Ebbesson L."/>
            <person name="Teles M."/>
            <person name="MacKenzie S."/>
            <person name="Amaro C."/>
        </authorList>
    </citation>
    <scope>NUCLEOTIDE SEQUENCE</scope>
</reference>
<protein>
    <submittedName>
        <fullName evidence="1">Uncharacterized protein</fullName>
    </submittedName>
</protein>
<reference evidence="1" key="1">
    <citation type="submission" date="2014-11" db="EMBL/GenBank/DDBJ databases">
        <authorList>
            <person name="Amaro Gonzalez C."/>
        </authorList>
    </citation>
    <scope>NUCLEOTIDE SEQUENCE</scope>
</reference>
<dbReference type="EMBL" id="GBXM01081150">
    <property type="protein sequence ID" value="JAH27427.1"/>
    <property type="molecule type" value="Transcribed_RNA"/>
</dbReference>
<name>A0A0E9RF51_ANGAN</name>